<dbReference type="AlphaFoldDB" id="A0A2P8FHJ3"/>
<protein>
    <recommendedName>
        <fullName evidence="2">Amidohydrolase 3 domain-containing protein</fullName>
    </recommendedName>
</protein>
<dbReference type="GO" id="GO:0016810">
    <property type="term" value="F:hydrolase activity, acting on carbon-nitrogen (but not peptide) bonds"/>
    <property type="evidence" value="ECO:0007669"/>
    <property type="project" value="InterPro"/>
</dbReference>
<feature type="chain" id="PRO_5015184969" description="Amidohydrolase 3 domain-containing protein" evidence="1">
    <location>
        <begin position="24"/>
        <end position="571"/>
    </location>
</feature>
<dbReference type="PANTHER" id="PTHR22642">
    <property type="entry name" value="IMIDAZOLONEPROPIONASE"/>
    <property type="match status" value="1"/>
</dbReference>
<gene>
    <name evidence="3" type="ORF">CLV88_102285</name>
</gene>
<sequence>MTHFSRLISALIGAAVLATPVLAQDIADRIYTGGPILTMSDHAPRAQAVAVKNGHILAVGSLSDVRPHWGDSTQTYDLAGRTLLPGFVDSHGHAVMGGLQALSANLLAAPDGNVSDIASLLDTLRGWTADHQATVDATNLIVGFGYDQSQLAELRHPTRADLDQVSADIPIIIVHQSGHFGAANSAALALAGITADSENPPGGIIRFDDTGLPNGVLEENAFFIVLGALLDGLGEEGFKSFARAGVDLWASFGYTTAQEGRATPQVAAIVDMVAAETPLPIDVVVYADVLVDREFVAQNHGHEYQNRVRIGGAKLTIDGSPQGFTALRDRPYYDPVGDYAAGYRGYASATMQQVTDAIDWAFANNVQILTHANGEGASDMLIAAVDAATLSHGVADRRPVLIHGQFLRPDQVDSYKRLGVFPSLFPMHTFYWGDWHRDHTVGPENADNISPTGWLRQRDMIFGTHHDAPVAFPDSMRVLSATVTRRTRSGDILGPHQRVDAMTALKAMTIWPAWQHFEEGSKGSLEPGKLADFVILSDDPTAVDPEILANLKVLATIKEDKVVFDALKRDE</sequence>
<reference evidence="3 4" key="1">
    <citation type="submission" date="2018-03" db="EMBL/GenBank/DDBJ databases">
        <title>Genomic Encyclopedia of Archaeal and Bacterial Type Strains, Phase II (KMG-II): from individual species to whole genera.</title>
        <authorList>
            <person name="Goeker M."/>
        </authorList>
    </citation>
    <scope>NUCLEOTIDE SEQUENCE [LARGE SCALE GENOMIC DNA]</scope>
    <source>
        <strain evidence="3 4">DSM 100673</strain>
    </source>
</reference>
<dbReference type="Proteomes" id="UP000240418">
    <property type="component" value="Unassembled WGS sequence"/>
</dbReference>
<dbReference type="InterPro" id="IPR033932">
    <property type="entry name" value="YtcJ-like"/>
</dbReference>
<dbReference type="InterPro" id="IPR032466">
    <property type="entry name" value="Metal_Hydrolase"/>
</dbReference>
<feature type="domain" description="Amidohydrolase 3" evidence="2">
    <location>
        <begin position="74"/>
        <end position="564"/>
    </location>
</feature>
<evidence type="ECO:0000259" key="2">
    <source>
        <dbReference type="Pfam" id="PF07969"/>
    </source>
</evidence>
<dbReference type="CDD" id="cd01300">
    <property type="entry name" value="YtcJ_like"/>
    <property type="match status" value="1"/>
</dbReference>
<dbReference type="Gene3D" id="3.10.310.70">
    <property type="match status" value="1"/>
</dbReference>
<keyword evidence="4" id="KW-1185">Reference proteome</keyword>
<dbReference type="InterPro" id="IPR011059">
    <property type="entry name" value="Metal-dep_hydrolase_composite"/>
</dbReference>
<feature type="signal peptide" evidence="1">
    <location>
        <begin position="1"/>
        <end position="23"/>
    </location>
</feature>
<keyword evidence="1" id="KW-0732">Signal</keyword>
<dbReference type="RefSeq" id="WP_106607358.1">
    <property type="nucleotide sequence ID" value="NZ_PYGJ01000002.1"/>
</dbReference>
<comment type="caution">
    <text evidence="3">The sequence shown here is derived from an EMBL/GenBank/DDBJ whole genome shotgun (WGS) entry which is preliminary data.</text>
</comment>
<dbReference type="SUPFAM" id="SSF51556">
    <property type="entry name" value="Metallo-dependent hydrolases"/>
    <property type="match status" value="1"/>
</dbReference>
<dbReference type="InterPro" id="IPR013108">
    <property type="entry name" value="Amidohydro_3"/>
</dbReference>
<evidence type="ECO:0000256" key="1">
    <source>
        <dbReference type="SAM" id="SignalP"/>
    </source>
</evidence>
<dbReference type="PANTHER" id="PTHR22642:SF2">
    <property type="entry name" value="PROTEIN LONG AFTER FAR-RED 3"/>
    <property type="match status" value="1"/>
</dbReference>
<dbReference type="OrthoDB" id="9811399at2"/>
<evidence type="ECO:0000313" key="3">
    <source>
        <dbReference type="EMBL" id="PSL21165.1"/>
    </source>
</evidence>
<accession>A0A2P8FHJ3</accession>
<dbReference type="Pfam" id="PF07969">
    <property type="entry name" value="Amidohydro_3"/>
    <property type="match status" value="1"/>
</dbReference>
<dbReference type="SUPFAM" id="SSF51338">
    <property type="entry name" value="Composite domain of metallo-dependent hydrolases"/>
    <property type="match status" value="1"/>
</dbReference>
<organism evidence="3 4">
    <name type="scientific">Shimia abyssi</name>
    <dbReference type="NCBI Taxonomy" id="1662395"/>
    <lineage>
        <taxon>Bacteria</taxon>
        <taxon>Pseudomonadati</taxon>
        <taxon>Pseudomonadota</taxon>
        <taxon>Alphaproteobacteria</taxon>
        <taxon>Rhodobacterales</taxon>
        <taxon>Roseobacteraceae</taxon>
    </lineage>
</organism>
<proteinExistence type="predicted"/>
<name>A0A2P8FHJ3_9RHOB</name>
<dbReference type="Gene3D" id="3.20.20.140">
    <property type="entry name" value="Metal-dependent hydrolases"/>
    <property type="match status" value="1"/>
</dbReference>
<dbReference type="Gene3D" id="2.30.40.10">
    <property type="entry name" value="Urease, subunit C, domain 1"/>
    <property type="match status" value="1"/>
</dbReference>
<evidence type="ECO:0000313" key="4">
    <source>
        <dbReference type="Proteomes" id="UP000240418"/>
    </source>
</evidence>
<dbReference type="EMBL" id="PYGJ01000002">
    <property type="protein sequence ID" value="PSL21165.1"/>
    <property type="molecule type" value="Genomic_DNA"/>
</dbReference>